<proteinExistence type="predicted"/>
<dbReference type="RefSeq" id="WP_170201210.1">
    <property type="nucleotide sequence ID" value="NZ_BAAAEW010000004.1"/>
</dbReference>
<sequence length="47" mass="4972">MKLRRLILSLATSVVLVTLTCLGAGEALSRPASRLIGEAPPDLQARL</sequence>
<name>A0ABP3UYU9_9BURK</name>
<accession>A0ABP3UYU9</accession>
<dbReference type="Proteomes" id="UP001500279">
    <property type="component" value="Unassembled WGS sequence"/>
</dbReference>
<evidence type="ECO:0000313" key="1">
    <source>
        <dbReference type="EMBL" id="GAA0745136.1"/>
    </source>
</evidence>
<evidence type="ECO:0000313" key="2">
    <source>
        <dbReference type="Proteomes" id="UP001500279"/>
    </source>
</evidence>
<reference evidence="2" key="1">
    <citation type="journal article" date="2019" name="Int. J. Syst. Evol. Microbiol.">
        <title>The Global Catalogue of Microorganisms (GCM) 10K type strain sequencing project: providing services to taxonomists for standard genome sequencing and annotation.</title>
        <authorList>
            <consortium name="The Broad Institute Genomics Platform"/>
            <consortium name="The Broad Institute Genome Sequencing Center for Infectious Disease"/>
            <person name="Wu L."/>
            <person name="Ma J."/>
        </authorList>
    </citation>
    <scope>NUCLEOTIDE SEQUENCE [LARGE SCALE GENOMIC DNA]</scope>
    <source>
        <strain evidence="2">JCM 15503</strain>
    </source>
</reference>
<protein>
    <submittedName>
        <fullName evidence="1">Uncharacterized protein</fullName>
    </submittedName>
</protein>
<dbReference type="EMBL" id="BAAAEW010000004">
    <property type="protein sequence ID" value="GAA0745136.1"/>
    <property type="molecule type" value="Genomic_DNA"/>
</dbReference>
<comment type="caution">
    <text evidence="1">The sequence shown here is derived from an EMBL/GenBank/DDBJ whole genome shotgun (WGS) entry which is preliminary data.</text>
</comment>
<gene>
    <name evidence="1" type="ORF">GCM10009107_11370</name>
</gene>
<keyword evidence="2" id="KW-1185">Reference proteome</keyword>
<organism evidence="1 2">
    <name type="scientific">Ideonella azotifigens</name>
    <dbReference type="NCBI Taxonomy" id="513160"/>
    <lineage>
        <taxon>Bacteria</taxon>
        <taxon>Pseudomonadati</taxon>
        <taxon>Pseudomonadota</taxon>
        <taxon>Betaproteobacteria</taxon>
        <taxon>Burkholderiales</taxon>
        <taxon>Sphaerotilaceae</taxon>
        <taxon>Ideonella</taxon>
    </lineage>
</organism>